<dbReference type="EMBL" id="CP068570">
    <property type="protein sequence ID" value="QQZ50466.1"/>
    <property type="molecule type" value="Genomic_DNA"/>
</dbReference>
<dbReference type="Pfam" id="PF13643">
    <property type="entry name" value="DUF4145"/>
    <property type="match status" value="1"/>
</dbReference>
<dbReference type="AlphaFoldDB" id="A0A974P3D1"/>
<dbReference type="InterPro" id="IPR025285">
    <property type="entry name" value="DUF4145"/>
</dbReference>
<sequence>MAVWVGGRLRFPVDNPDVPEPNEDLPGDIRRDYVEAGEIVSASPRAAAALLRLAIEKLCAHLLEREAKINTMIGDLVARGLNPMIQRALDIVRVVGNEAIHPGSIDLRDDQATAMQLFGLVNLIAEQMITQPKHVMALYGTLPPDKVAGIEQRDAKAKQGGRLLNR</sequence>
<evidence type="ECO:0000313" key="2">
    <source>
        <dbReference type="EMBL" id="QQZ50466.1"/>
    </source>
</evidence>
<proteinExistence type="predicted"/>
<organism evidence="2">
    <name type="scientific">Phenylobacterium glaciei</name>
    <dbReference type="NCBI Taxonomy" id="2803784"/>
    <lineage>
        <taxon>Bacteria</taxon>
        <taxon>Pseudomonadati</taxon>
        <taxon>Pseudomonadota</taxon>
        <taxon>Alphaproteobacteria</taxon>
        <taxon>Caulobacterales</taxon>
        <taxon>Caulobacteraceae</taxon>
        <taxon>Phenylobacterium</taxon>
    </lineage>
</organism>
<evidence type="ECO:0000259" key="1">
    <source>
        <dbReference type="Pfam" id="PF13643"/>
    </source>
</evidence>
<name>A0A974P3D1_9CAUL</name>
<protein>
    <submittedName>
        <fullName evidence="2">DUF4145 domain-containing protein</fullName>
    </submittedName>
</protein>
<feature type="domain" description="DUF4145" evidence="1">
    <location>
        <begin position="35"/>
        <end position="113"/>
    </location>
</feature>
<accession>A0A974P3D1</accession>
<gene>
    <name evidence="2" type="ORF">JKL49_02235</name>
</gene>
<reference evidence="2" key="1">
    <citation type="submission" date="2021-01" db="EMBL/GenBank/DDBJ databases">
        <title>Genome sequence of Phenylobacterium sp. 20VBR1 isolated from a valley glaceir, Ny-Alesund, Svalbard.</title>
        <authorList>
            <person name="Thomas F.A."/>
            <person name="Krishnan K.P."/>
            <person name="Sinha R.K."/>
        </authorList>
    </citation>
    <scope>NUCLEOTIDE SEQUENCE</scope>
    <source>
        <strain evidence="2">20VBR1</strain>
    </source>
</reference>